<evidence type="ECO:0000259" key="1">
    <source>
        <dbReference type="Pfam" id="PF08486"/>
    </source>
</evidence>
<sequence length="362" mass="40902">MRILLLLFILFSLSLFSLSYSQEVPTLRIGIEKIDGEVFFSNIGEIITDYLNIKVEGKGIIKIIVKDGSAIIEAENGILTTTLPIKIYPDGYYLNYNNDFYRGYMEISKSGWLINVINTEDYLLSVVPSEMPAYYPLEALKAQAVASRTYALANIGRHGEFDLCNTTHCQVYKGMKKENEKSTKAVMDTKGEVIVYNGTPIKAFFHSSSGGCTEACKYVWGQDLPYLQSVKDVDELLLDAWTREVTLGDLLVKIRSLGISLSNEFSIEVEKTPSNRVYNIIFKDDYGVYYVKGTTFRYLFNLPSTLFNFSLNSCGQILIVGRGNGHGVGLSQKGAKFLAEKGYNYREILKYYYQGVDVVKWY</sequence>
<gene>
    <name evidence="2" type="ORF">ENW00_04175</name>
</gene>
<reference evidence="2" key="1">
    <citation type="journal article" date="2020" name="mSystems">
        <title>Genome- and Community-Level Interaction Insights into Carbon Utilization and Element Cycling Functions of Hydrothermarchaeota in Hydrothermal Sediment.</title>
        <authorList>
            <person name="Zhou Z."/>
            <person name="Liu Y."/>
            <person name="Xu W."/>
            <person name="Pan J."/>
            <person name="Luo Z.H."/>
            <person name="Li M."/>
        </authorList>
    </citation>
    <scope>NUCLEOTIDE SEQUENCE [LARGE SCALE GENOMIC DNA]</scope>
    <source>
        <strain evidence="2">SpSt-81</strain>
    </source>
</reference>
<dbReference type="EMBL" id="DTIN01000014">
    <property type="protein sequence ID" value="HFX13344.1"/>
    <property type="molecule type" value="Genomic_DNA"/>
</dbReference>
<name>A0A7C3RLW9_DICTH</name>
<dbReference type="NCBIfam" id="TIGR02669">
    <property type="entry name" value="SpoIID_LytB"/>
    <property type="match status" value="1"/>
</dbReference>
<dbReference type="PANTHER" id="PTHR30032:SF4">
    <property type="entry name" value="AMIDASE ENHANCER"/>
    <property type="match status" value="1"/>
</dbReference>
<dbReference type="PANTHER" id="PTHR30032">
    <property type="entry name" value="N-ACETYLMURAMOYL-L-ALANINE AMIDASE-RELATED"/>
    <property type="match status" value="1"/>
</dbReference>
<feature type="domain" description="Sporulation stage II protein D amidase enhancer LytB N-terminal" evidence="1">
    <location>
        <begin position="113"/>
        <end position="196"/>
    </location>
</feature>
<dbReference type="AlphaFoldDB" id="A0A7C3RLW9"/>
<dbReference type="InterPro" id="IPR051922">
    <property type="entry name" value="Bact_Sporulation_Assoc"/>
</dbReference>
<comment type="caution">
    <text evidence="2">The sequence shown here is derived from an EMBL/GenBank/DDBJ whole genome shotgun (WGS) entry which is preliminary data.</text>
</comment>
<dbReference type="GO" id="GO:0030435">
    <property type="term" value="P:sporulation resulting in formation of a cellular spore"/>
    <property type="evidence" value="ECO:0007669"/>
    <property type="project" value="InterPro"/>
</dbReference>
<organism evidence="2">
    <name type="scientific">Dictyoglomus thermophilum</name>
    <dbReference type="NCBI Taxonomy" id="14"/>
    <lineage>
        <taxon>Bacteria</taxon>
        <taxon>Pseudomonadati</taxon>
        <taxon>Dictyoglomota</taxon>
        <taxon>Dictyoglomia</taxon>
        <taxon>Dictyoglomales</taxon>
        <taxon>Dictyoglomaceae</taxon>
        <taxon>Dictyoglomus</taxon>
    </lineage>
</organism>
<accession>A0A7C3RLW9</accession>
<proteinExistence type="predicted"/>
<dbReference type="Pfam" id="PF08486">
    <property type="entry name" value="SpoIID"/>
    <property type="match status" value="1"/>
</dbReference>
<evidence type="ECO:0000313" key="2">
    <source>
        <dbReference type="EMBL" id="HFX13344.1"/>
    </source>
</evidence>
<dbReference type="InterPro" id="IPR013486">
    <property type="entry name" value="SpoIID/LytB"/>
</dbReference>
<dbReference type="InterPro" id="IPR013693">
    <property type="entry name" value="SpoIID/LytB_N"/>
</dbReference>
<dbReference type="GO" id="GO:0030288">
    <property type="term" value="C:outer membrane-bounded periplasmic space"/>
    <property type="evidence" value="ECO:0007669"/>
    <property type="project" value="TreeGrafter"/>
</dbReference>
<protein>
    <submittedName>
        <fullName evidence="2">SpoIID/LytB domain-containing protein</fullName>
    </submittedName>
</protein>